<evidence type="ECO:0000256" key="1">
    <source>
        <dbReference type="ARBA" id="ARBA00023157"/>
    </source>
</evidence>
<evidence type="ECO:0000256" key="2">
    <source>
        <dbReference type="PROSITE-ProRule" id="PRU01323"/>
    </source>
</evidence>
<evidence type="ECO:0000313" key="5">
    <source>
        <dbReference type="EMBL" id="OCO84690.1"/>
    </source>
</evidence>
<dbReference type="EMBL" id="QJQB01000624">
    <property type="protein sequence ID" value="PYA54642.1"/>
    <property type="molecule type" value="Genomic_DNA"/>
</dbReference>
<dbReference type="Pfam" id="PF13995">
    <property type="entry name" value="YebF"/>
    <property type="match status" value="1"/>
</dbReference>
<evidence type="ECO:0000256" key="3">
    <source>
        <dbReference type="SAM" id="SignalP"/>
    </source>
</evidence>
<organism evidence="5 7">
    <name type="scientific">Serratia marcescens</name>
    <dbReference type="NCBI Taxonomy" id="615"/>
    <lineage>
        <taxon>Bacteria</taxon>
        <taxon>Pseudomonadati</taxon>
        <taxon>Pseudomonadota</taxon>
        <taxon>Gammaproteobacteria</taxon>
        <taxon>Enterobacterales</taxon>
        <taxon>Yersiniaceae</taxon>
        <taxon>Serratia</taxon>
    </lineage>
</organism>
<keyword evidence="9" id="KW-1185">Reference proteome</keyword>
<dbReference type="InterPro" id="IPR025603">
    <property type="entry name" value="YebF/ColM_immunity"/>
</dbReference>
<dbReference type="EMBL" id="LJEX02000095">
    <property type="protein sequence ID" value="OCO84690.1"/>
    <property type="molecule type" value="Genomic_DNA"/>
</dbReference>
<dbReference type="EMBL" id="CP029449">
    <property type="protein sequence ID" value="AWL70927.1"/>
    <property type="molecule type" value="Genomic_DNA"/>
</dbReference>
<feature type="disulfide bond" evidence="2">
    <location>
        <begin position="35"/>
        <end position="108"/>
    </location>
</feature>
<proteinExistence type="predicted"/>
<dbReference type="NCBIfam" id="NF041240">
    <property type="entry name" value="YebF_not_Cmi"/>
    <property type="match status" value="1"/>
</dbReference>
<name>A0A0G3STK0_SERMA</name>
<keyword evidence="3" id="KW-0732">Signal</keyword>
<evidence type="ECO:0000313" key="8">
    <source>
        <dbReference type="Proteomes" id="UP000245399"/>
    </source>
</evidence>
<keyword evidence="1 2" id="KW-1015">Disulfide bond</keyword>
<sequence>MKKTGLAIALLAMMGASTAVWAQDQEQRTAKVGQCAGLQPADIAAQVKRDFLQNRITRWEADKKLLGTATPIAWVSPDAITGKDQVWQVPLTVRGTKMDKTYSVTLNCNTGEIAYSAPQ</sequence>
<reference evidence="6" key="5">
    <citation type="submission" date="2018-06" db="EMBL/GenBank/DDBJ databases">
        <authorList>
            <person name="Martins R.C."/>
            <person name="Perdigao-Neto L.V."/>
            <person name="Costa S.F."/>
            <person name="Levin A.S.S."/>
        </authorList>
    </citation>
    <scope>NUCLEOTIDE SEQUENCE</scope>
    <source>
        <strain evidence="6">1283</strain>
    </source>
</reference>
<dbReference type="Proteomes" id="UP000050489">
    <property type="component" value="Unassembled WGS sequence"/>
</dbReference>
<feature type="signal peptide" evidence="3">
    <location>
        <begin position="1"/>
        <end position="22"/>
    </location>
</feature>
<dbReference type="Proteomes" id="UP000247823">
    <property type="component" value="Unassembled WGS sequence"/>
</dbReference>
<dbReference type="NCBIfam" id="NF010224">
    <property type="entry name" value="PRK13680.1"/>
    <property type="match status" value="1"/>
</dbReference>
<dbReference type="InterPro" id="IPR038703">
    <property type="entry name" value="YebF/Cmi_sf"/>
</dbReference>
<protein>
    <recommendedName>
        <fullName evidence="10">YebF-like protein</fullName>
    </recommendedName>
</protein>
<dbReference type="PROSITE" id="PS51979">
    <property type="entry name" value="YEBF_CMI"/>
    <property type="match status" value="1"/>
</dbReference>
<reference evidence="4 8" key="3">
    <citation type="submission" date="2018-05" db="EMBL/GenBank/DDBJ databases">
        <title>Klebsiella quasipneumonaiae provides a window into carbapenemase gene transfer, plasmid rearrangements and nosocomial acquisition from the hospital environment.</title>
        <authorList>
            <person name="Mathers A.J."/>
            <person name="Vegesana K."/>
            <person name="Stoesser N."/>
            <person name="Crook D."/>
            <person name="Vaughan A."/>
            <person name="Barry K."/>
            <person name="Parikh H."/>
            <person name="Sebra R."/>
            <person name="Kotay S."/>
            <person name="Walker A.S."/>
            <person name="Sheppard A.E."/>
        </authorList>
    </citation>
    <scope>NUCLEOTIDE SEQUENCE [LARGE SCALE GENOMIC DNA]</scope>
    <source>
        <strain evidence="4 8">CAV1761</strain>
    </source>
</reference>
<evidence type="ECO:0000313" key="9">
    <source>
        <dbReference type="Proteomes" id="UP000247823"/>
    </source>
</evidence>
<feature type="chain" id="PRO_5044542569" description="YebF-like protein" evidence="3">
    <location>
        <begin position="23"/>
        <end position="119"/>
    </location>
</feature>
<accession>A0A0G3STK0</accession>
<reference evidence="5" key="2">
    <citation type="journal article" date="2017" name="PLoS ONE">
        <title>Genomic and phenotypic characterisation of fluoroquinolone resistance mechanisms in Enterobacteriaceae in Durban, South Africa.</title>
        <authorList>
            <person name="Osei Sekyere J."/>
            <person name="Amoako D.G."/>
        </authorList>
    </citation>
    <scope>NUCLEOTIDE SEQUENCE</scope>
    <source>
        <strain evidence="5">945174350</strain>
    </source>
</reference>
<gene>
    <name evidence="5" type="ORF">AN695_0216145</name>
    <name evidence="4" type="ORF">DKC05_26390</name>
    <name evidence="6" type="ORF">DMW51_27675</name>
</gene>
<evidence type="ECO:0008006" key="10">
    <source>
        <dbReference type="Google" id="ProtNLM"/>
    </source>
</evidence>
<reference evidence="6" key="4">
    <citation type="submission" date="2018-06" db="EMBL/GenBank/DDBJ databases">
        <title>Serratia marcescens genome sequencing and assembly.</title>
        <authorList>
            <person name="Martins R.C.R."/>
            <person name="Perdigao-Neto L.V."/>
            <person name="Costa S.F."/>
            <person name="Levin A.S.S."/>
        </authorList>
    </citation>
    <scope>NUCLEOTIDE SEQUENCE</scope>
    <source>
        <strain evidence="6">1283</strain>
    </source>
</reference>
<dbReference type="Gene3D" id="3.10.450.300">
    <property type="entry name" value="YebF/Colicin-M immunity protein"/>
    <property type="match status" value="1"/>
</dbReference>
<dbReference type="AlphaFoldDB" id="A0A0G3STK0"/>
<evidence type="ECO:0000313" key="7">
    <source>
        <dbReference type="Proteomes" id="UP000050489"/>
    </source>
</evidence>
<evidence type="ECO:0000313" key="4">
    <source>
        <dbReference type="EMBL" id="AWL70927.1"/>
    </source>
</evidence>
<evidence type="ECO:0000313" key="6">
    <source>
        <dbReference type="EMBL" id="PYA54642.1"/>
    </source>
</evidence>
<reference evidence="7" key="1">
    <citation type="submission" date="2016-04" db="EMBL/GenBank/DDBJ databases">
        <authorList>
            <person name="Osei Sekyere J."/>
            <person name="Sivertsen A."/>
            <person name="Pedersen A.T."/>
            <person name="Sundsfjord A."/>
        </authorList>
    </citation>
    <scope>NUCLEOTIDE SEQUENCE [LARGE SCALE GENOMIC DNA]</scope>
    <source>
        <strain evidence="7">945174350</strain>
    </source>
</reference>
<dbReference type="RefSeq" id="WP_038877096.1">
    <property type="nucleotide sequence ID" value="NZ_CABMHU010000128.1"/>
</dbReference>
<dbReference type="Proteomes" id="UP000245399">
    <property type="component" value="Chromosome"/>
</dbReference>